<evidence type="ECO:0000313" key="2">
    <source>
        <dbReference type="Proteomes" id="UP000799291"/>
    </source>
</evidence>
<sequence length="147" mass="17026">MQAIYESLCELVLVVHAHDVFCVAQQLIGIADESSLERPRILTWLVQNRDHGFRAHSGHIDLMGRKPSRGAFIDRRVFDRSDDIRAVGLKERKRRRNHAPASVGFQLRPISLREDNKSIFRLECHANGLLPFRKNNKKLWIDRHVGL</sequence>
<organism evidence="1 2">
    <name type="scientific">Lentithecium fluviatile CBS 122367</name>
    <dbReference type="NCBI Taxonomy" id="1168545"/>
    <lineage>
        <taxon>Eukaryota</taxon>
        <taxon>Fungi</taxon>
        <taxon>Dikarya</taxon>
        <taxon>Ascomycota</taxon>
        <taxon>Pezizomycotina</taxon>
        <taxon>Dothideomycetes</taxon>
        <taxon>Pleosporomycetidae</taxon>
        <taxon>Pleosporales</taxon>
        <taxon>Massarineae</taxon>
        <taxon>Lentitheciaceae</taxon>
        <taxon>Lentithecium</taxon>
    </lineage>
</organism>
<dbReference type="Proteomes" id="UP000799291">
    <property type="component" value="Unassembled WGS sequence"/>
</dbReference>
<name>A0A6G1J7K9_9PLEO</name>
<dbReference type="AlphaFoldDB" id="A0A6G1J7K9"/>
<dbReference type="EMBL" id="MU005577">
    <property type="protein sequence ID" value="KAF2686215.1"/>
    <property type="molecule type" value="Genomic_DNA"/>
</dbReference>
<proteinExistence type="predicted"/>
<gene>
    <name evidence="1" type="ORF">K458DRAFT_402710</name>
</gene>
<evidence type="ECO:0000313" key="1">
    <source>
        <dbReference type="EMBL" id="KAF2686215.1"/>
    </source>
</evidence>
<protein>
    <submittedName>
        <fullName evidence="1">Uncharacterized protein</fullName>
    </submittedName>
</protein>
<reference evidence="1" key="1">
    <citation type="journal article" date="2020" name="Stud. Mycol.">
        <title>101 Dothideomycetes genomes: a test case for predicting lifestyles and emergence of pathogens.</title>
        <authorList>
            <person name="Haridas S."/>
            <person name="Albert R."/>
            <person name="Binder M."/>
            <person name="Bloem J."/>
            <person name="Labutti K."/>
            <person name="Salamov A."/>
            <person name="Andreopoulos B."/>
            <person name="Baker S."/>
            <person name="Barry K."/>
            <person name="Bills G."/>
            <person name="Bluhm B."/>
            <person name="Cannon C."/>
            <person name="Castanera R."/>
            <person name="Culley D."/>
            <person name="Daum C."/>
            <person name="Ezra D."/>
            <person name="Gonzalez J."/>
            <person name="Henrissat B."/>
            <person name="Kuo A."/>
            <person name="Liang C."/>
            <person name="Lipzen A."/>
            <person name="Lutzoni F."/>
            <person name="Magnuson J."/>
            <person name="Mondo S."/>
            <person name="Nolan M."/>
            <person name="Ohm R."/>
            <person name="Pangilinan J."/>
            <person name="Park H.-J."/>
            <person name="Ramirez L."/>
            <person name="Alfaro M."/>
            <person name="Sun H."/>
            <person name="Tritt A."/>
            <person name="Yoshinaga Y."/>
            <person name="Zwiers L.-H."/>
            <person name="Turgeon B."/>
            <person name="Goodwin S."/>
            <person name="Spatafora J."/>
            <person name="Crous P."/>
            <person name="Grigoriev I."/>
        </authorList>
    </citation>
    <scope>NUCLEOTIDE SEQUENCE</scope>
    <source>
        <strain evidence="1">CBS 122367</strain>
    </source>
</reference>
<keyword evidence="2" id="KW-1185">Reference proteome</keyword>
<dbReference type="OrthoDB" id="5062850at2759"/>
<accession>A0A6G1J7K9</accession>